<dbReference type="AlphaFoldDB" id="A0A4Y8D520"/>
<organism evidence="2 3">
    <name type="scientific">Botryotinia calthae</name>
    <dbReference type="NCBI Taxonomy" id="38488"/>
    <lineage>
        <taxon>Eukaryota</taxon>
        <taxon>Fungi</taxon>
        <taxon>Dikarya</taxon>
        <taxon>Ascomycota</taxon>
        <taxon>Pezizomycotina</taxon>
        <taxon>Leotiomycetes</taxon>
        <taxon>Helotiales</taxon>
        <taxon>Sclerotiniaceae</taxon>
        <taxon>Botryotinia</taxon>
    </lineage>
</organism>
<dbReference type="OrthoDB" id="3444027at2759"/>
<dbReference type="EMBL" id="PHWZ01000146">
    <property type="protein sequence ID" value="TEY64559.1"/>
    <property type="molecule type" value="Genomic_DNA"/>
</dbReference>
<comment type="caution">
    <text evidence="2">The sequence shown here is derived from an EMBL/GenBank/DDBJ whole genome shotgun (WGS) entry which is preliminary data.</text>
</comment>
<evidence type="ECO:0000313" key="3">
    <source>
        <dbReference type="Proteomes" id="UP000297299"/>
    </source>
</evidence>
<keyword evidence="3" id="KW-1185">Reference proteome</keyword>
<reference evidence="2 3" key="1">
    <citation type="submission" date="2017-11" db="EMBL/GenBank/DDBJ databases">
        <title>Comparative genomics of Botrytis spp.</title>
        <authorList>
            <person name="Valero-Jimenez C.A."/>
            <person name="Tapia P."/>
            <person name="Veloso J."/>
            <person name="Silva-Moreno E."/>
            <person name="Staats M."/>
            <person name="Valdes J.H."/>
            <person name="Van Kan J.A.L."/>
        </authorList>
    </citation>
    <scope>NUCLEOTIDE SEQUENCE [LARGE SCALE GENOMIC DNA]</scope>
    <source>
        <strain evidence="2 3">MUCL2830</strain>
    </source>
</reference>
<gene>
    <name evidence="2" type="ORF">BOTCAL_0146g00060</name>
</gene>
<evidence type="ECO:0000256" key="1">
    <source>
        <dbReference type="SAM" id="MobiDB-lite"/>
    </source>
</evidence>
<accession>A0A4Y8D520</accession>
<sequence>MALNAMERLPRDILFPPAGLESMENTPGIPLRISFLALNIIQRIFHAEPQRELREPIRSREKEAWAESMDC</sequence>
<protein>
    <submittedName>
        <fullName evidence="2">Uncharacterized protein</fullName>
    </submittedName>
</protein>
<feature type="compositionally biased region" description="Basic and acidic residues" evidence="1">
    <location>
        <begin position="52"/>
        <end position="65"/>
    </location>
</feature>
<evidence type="ECO:0000313" key="2">
    <source>
        <dbReference type="EMBL" id="TEY64559.1"/>
    </source>
</evidence>
<name>A0A4Y8D520_9HELO</name>
<feature type="region of interest" description="Disordered" evidence="1">
    <location>
        <begin position="52"/>
        <end position="71"/>
    </location>
</feature>
<proteinExistence type="predicted"/>
<dbReference type="Proteomes" id="UP000297299">
    <property type="component" value="Unassembled WGS sequence"/>
</dbReference>